<accession>A0A1X6MQX1</accession>
<dbReference type="AlphaFoldDB" id="A0A1X6MQX1"/>
<dbReference type="Pfam" id="PF07249">
    <property type="entry name" value="Cerato-platanin"/>
    <property type="match status" value="1"/>
</dbReference>
<sequence length="140" mass="14477">MKLTTLLTSALCLVPIVLADTYKITYNPVYDNADTSLNDTACSNGVNGLITKGYTTLGSLPDFPYIGGSFAVPHWNSTGCGTCWELSYNGTSINVAAVDTAGVGFDISLDAYNVLTDGQGVAAGFVFATVAEVDASVCGL</sequence>
<name>A0A1X6MQX1_9APHY</name>
<evidence type="ECO:0000313" key="6">
    <source>
        <dbReference type="Proteomes" id="UP000194127"/>
    </source>
</evidence>
<dbReference type="OrthoDB" id="4898945at2759"/>
<organism evidence="5 6">
    <name type="scientific">Postia placenta MAD-698-R-SB12</name>
    <dbReference type="NCBI Taxonomy" id="670580"/>
    <lineage>
        <taxon>Eukaryota</taxon>
        <taxon>Fungi</taxon>
        <taxon>Dikarya</taxon>
        <taxon>Basidiomycota</taxon>
        <taxon>Agaricomycotina</taxon>
        <taxon>Agaricomycetes</taxon>
        <taxon>Polyporales</taxon>
        <taxon>Adustoporiaceae</taxon>
        <taxon>Rhodonia</taxon>
    </lineage>
</organism>
<evidence type="ECO:0000256" key="3">
    <source>
        <dbReference type="ARBA" id="ARBA00022525"/>
    </source>
</evidence>
<feature type="signal peptide" evidence="4">
    <location>
        <begin position="1"/>
        <end position="19"/>
    </location>
</feature>
<keyword evidence="4" id="KW-0732">Signal</keyword>
<evidence type="ECO:0000313" key="5">
    <source>
        <dbReference type="EMBL" id="OSX58785.1"/>
    </source>
</evidence>
<dbReference type="GeneID" id="36333159"/>
<comment type="subcellular location">
    <subcellularLocation>
        <location evidence="1">Secreted</location>
    </subcellularLocation>
</comment>
<keyword evidence="6" id="KW-1185">Reference proteome</keyword>
<dbReference type="EMBL" id="KZ110603">
    <property type="protein sequence ID" value="OSX58785.1"/>
    <property type="molecule type" value="Genomic_DNA"/>
</dbReference>
<evidence type="ECO:0000256" key="2">
    <source>
        <dbReference type="ARBA" id="ARBA00010421"/>
    </source>
</evidence>
<dbReference type="Gene3D" id="2.40.40.10">
    <property type="entry name" value="RlpA-like domain"/>
    <property type="match status" value="1"/>
</dbReference>
<dbReference type="InterPro" id="IPR010829">
    <property type="entry name" value="Cerato-platanin"/>
</dbReference>
<feature type="chain" id="PRO_5010871183" description="Cerato-platanin" evidence="4">
    <location>
        <begin position="20"/>
        <end position="140"/>
    </location>
</feature>
<gene>
    <name evidence="5" type="ORF">POSPLADRAFT_1173039</name>
</gene>
<comment type="similarity">
    <text evidence="2">Belongs to the cerato-platanin family.</text>
</comment>
<dbReference type="Proteomes" id="UP000194127">
    <property type="component" value="Unassembled WGS sequence"/>
</dbReference>
<proteinExistence type="inferred from homology"/>
<protein>
    <recommendedName>
        <fullName evidence="7">Cerato-platanin</fullName>
    </recommendedName>
</protein>
<evidence type="ECO:0000256" key="1">
    <source>
        <dbReference type="ARBA" id="ARBA00004613"/>
    </source>
</evidence>
<dbReference type="CDD" id="cd22778">
    <property type="entry name" value="DPBB_CEPL-like"/>
    <property type="match status" value="1"/>
</dbReference>
<keyword evidence="3" id="KW-0964">Secreted</keyword>
<evidence type="ECO:0000256" key="4">
    <source>
        <dbReference type="SAM" id="SignalP"/>
    </source>
</evidence>
<dbReference type="InterPro" id="IPR036908">
    <property type="entry name" value="RlpA-like_sf"/>
</dbReference>
<reference evidence="5 6" key="1">
    <citation type="submission" date="2017-04" db="EMBL/GenBank/DDBJ databases">
        <title>Genome Sequence of the Model Brown-Rot Fungus Postia placenta SB12.</title>
        <authorList>
            <consortium name="DOE Joint Genome Institute"/>
            <person name="Gaskell J."/>
            <person name="Kersten P."/>
            <person name="Larrondo L.F."/>
            <person name="Canessa P."/>
            <person name="Martinez D."/>
            <person name="Hibbett D."/>
            <person name="Schmoll M."/>
            <person name="Kubicek C.P."/>
            <person name="Martinez A.T."/>
            <person name="Yadav J."/>
            <person name="Master E."/>
            <person name="Magnuson J.K."/>
            <person name="James T."/>
            <person name="Yaver D."/>
            <person name="Berka R."/>
            <person name="Labutti K."/>
            <person name="Lipzen A."/>
            <person name="Aerts A."/>
            <person name="Barry K."/>
            <person name="Henrissat B."/>
            <person name="Blanchette R."/>
            <person name="Grigoriev I."/>
            <person name="Cullen D."/>
        </authorList>
    </citation>
    <scope>NUCLEOTIDE SEQUENCE [LARGE SCALE GENOMIC DNA]</scope>
    <source>
        <strain evidence="5 6">MAD-698-R-SB12</strain>
    </source>
</reference>
<evidence type="ECO:0008006" key="7">
    <source>
        <dbReference type="Google" id="ProtNLM"/>
    </source>
</evidence>
<dbReference type="GO" id="GO:0005576">
    <property type="term" value="C:extracellular region"/>
    <property type="evidence" value="ECO:0007669"/>
    <property type="project" value="UniProtKB-SubCell"/>
</dbReference>
<dbReference type="RefSeq" id="XP_024335579.1">
    <property type="nucleotide sequence ID" value="XM_024488210.1"/>
</dbReference>
<dbReference type="SUPFAM" id="SSF50685">
    <property type="entry name" value="Barwin-like endoglucanases"/>
    <property type="match status" value="1"/>
</dbReference>